<dbReference type="GO" id="GO:0015086">
    <property type="term" value="F:cadmium ion transmembrane transporter activity"/>
    <property type="evidence" value="ECO:0007669"/>
    <property type="project" value="TreeGrafter"/>
</dbReference>
<feature type="transmembrane region" description="Helical" evidence="3">
    <location>
        <begin position="545"/>
        <end position="564"/>
    </location>
</feature>
<comment type="subcellular location">
    <subcellularLocation>
        <location evidence="1">Membrane</location>
        <topology evidence="1">Multi-pass membrane protein</topology>
    </subcellularLocation>
</comment>
<evidence type="ECO:0000256" key="2">
    <source>
        <dbReference type="ARBA" id="ARBA00006024"/>
    </source>
</evidence>
<dbReference type="InterPro" id="IPR036412">
    <property type="entry name" value="HAD-like_sf"/>
</dbReference>
<dbReference type="Gene3D" id="3.40.50.1000">
    <property type="entry name" value="HAD superfamily/HAD-like"/>
    <property type="match status" value="1"/>
</dbReference>
<proteinExistence type="inferred from homology"/>
<dbReference type="InterPro" id="IPR059000">
    <property type="entry name" value="ATPase_P-type_domA"/>
</dbReference>
<reference evidence="5" key="1">
    <citation type="submission" date="2009-01" db="EMBL/GenBank/DDBJ databases">
        <title>Complete sequence of chromosome Cyanothece sp. PCC 7425.</title>
        <authorList>
            <consortium name="US DOE Joint Genome Institute"/>
            <person name="Lucas S."/>
            <person name="Copeland A."/>
            <person name="Lapidus A."/>
            <person name="Glavina del Rio T."/>
            <person name="Dalin E."/>
            <person name="Tice H."/>
            <person name="Bruce D."/>
            <person name="Goodwin L."/>
            <person name="Pitluck S."/>
            <person name="Sims D."/>
            <person name="Meineke L."/>
            <person name="Brettin T."/>
            <person name="Detter J.C."/>
            <person name="Han C."/>
            <person name="Larimer F."/>
            <person name="Land M."/>
            <person name="Hauser L."/>
            <person name="Kyrpides N."/>
            <person name="Ovchinnikova G."/>
            <person name="Liberton M."/>
            <person name="Stoeckel J."/>
            <person name="Banerjee A."/>
            <person name="Singh A."/>
            <person name="Page L."/>
            <person name="Sato H."/>
            <person name="Zhao L."/>
            <person name="Sherman L."/>
            <person name="Pakrasi H."/>
            <person name="Richardson P."/>
        </authorList>
    </citation>
    <scope>NUCLEOTIDE SEQUENCE</scope>
    <source>
        <strain evidence="5">PCC 7425</strain>
    </source>
</reference>
<gene>
    <name evidence="5" type="ordered locus">Cyan7425_3005</name>
</gene>
<dbReference type="eggNOG" id="COG2217">
    <property type="taxonomic scope" value="Bacteria"/>
</dbReference>
<dbReference type="InterPro" id="IPR023214">
    <property type="entry name" value="HAD_sf"/>
</dbReference>
<dbReference type="GO" id="GO:0016020">
    <property type="term" value="C:membrane"/>
    <property type="evidence" value="ECO:0007669"/>
    <property type="project" value="TreeGrafter"/>
</dbReference>
<dbReference type="PANTHER" id="PTHR48085">
    <property type="entry name" value="CADMIUM/ZINC-TRANSPORTING ATPASE HMA2-RELATED"/>
    <property type="match status" value="1"/>
</dbReference>
<dbReference type="KEGG" id="cyn:Cyan7425_3005"/>
<dbReference type="STRING" id="395961.Cyan7425_3005"/>
<evidence type="ECO:0000313" key="5">
    <source>
        <dbReference type="EMBL" id="ACL45340.1"/>
    </source>
</evidence>
<evidence type="ECO:0000256" key="1">
    <source>
        <dbReference type="ARBA" id="ARBA00004141"/>
    </source>
</evidence>
<dbReference type="SUPFAM" id="SSF81653">
    <property type="entry name" value="Calcium ATPase, transduction domain A"/>
    <property type="match status" value="1"/>
</dbReference>
<comment type="similarity">
    <text evidence="2">Belongs to the cation transport ATPase (P-type) (TC 3.A.3) family. Type IB subfamily.</text>
</comment>
<evidence type="ECO:0000259" key="4">
    <source>
        <dbReference type="Pfam" id="PF00122"/>
    </source>
</evidence>
<organism evidence="5">
    <name type="scientific">Cyanothece sp. (strain PCC 7425 / ATCC 29141)</name>
    <dbReference type="NCBI Taxonomy" id="395961"/>
    <lineage>
        <taxon>Bacteria</taxon>
        <taxon>Bacillati</taxon>
        <taxon>Cyanobacteriota</taxon>
        <taxon>Cyanophyceae</taxon>
        <taxon>Gomontiellales</taxon>
        <taxon>Cyanothecaceae</taxon>
        <taxon>Cyanothece</taxon>
    </lineage>
</organism>
<dbReference type="OrthoDB" id="438550at2"/>
<dbReference type="InterPro" id="IPR051014">
    <property type="entry name" value="Cation_Transport_ATPase_IB"/>
</dbReference>
<keyword evidence="3" id="KW-0812">Transmembrane</keyword>
<dbReference type="AlphaFoldDB" id="B8HLY0"/>
<dbReference type="PANTHER" id="PTHR48085:SF5">
    <property type="entry name" value="CADMIUM_ZINC-TRANSPORTING ATPASE HMA4-RELATED"/>
    <property type="match status" value="1"/>
</dbReference>
<dbReference type="InterPro" id="IPR008250">
    <property type="entry name" value="ATPase_P-typ_transduc_dom_A_sf"/>
</dbReference>
<dbReference type="Pfam" id="PF00122">
    <property type="entry name" value="E1-E2_ATPase"/>
    <property type="match status" value="1"/>
</dbReference>
<name>B8HLY0_CYAP4</name>
<dbReference type="HOGENOM" id="CLU_001771_6_3_3"/>
<sequence>MIDYKLVHATVGRFRFRVDRLLRDREYASKLIALVQAMQFVSEVRINPAAAALVVHYQPTVPPDLAQSECVQCILRAAGLNLSTEPVHFVTPEVDAETQSDWEAEVESPLQPEPEWQRLGLPLFGLSLALLAAPLELPPLLVGAAIFGAALPWFGRATDHLATQRSPSVDLLDSLWIGLHTLNGQFVAPALKTTLVGARAELRDQTTSLRQQEEQALVPVGTGLWVERQGKIQRLALLQVQPGDRFFVKAGETVPVDGQILAGTAVVNQQGLTGDPTPLPRTAGQPIYAATQIVSGQLQICVGRTGENTRVALAARLREQEPVYDTQIAHFQSEFARTAVVPTLLLATTIFAFTGVYSAAIAPFQLDFGSGIQLSLRTVLLSALTQSVLQGIYIRSAGALEALAQVDTIVLDQPPDTPLTATAIASLRSIGLDMHVLTPVSAVERQRLSQQWGLALDQIHTEVSAAAKVAIVTLLHNRQRQVAFWGMGIEDFPAFTQATLSLTCAGGGNVSHKAADVVLLEEDLRGLAQAILLCRKALQVVYQNAALIVIPNLVVVAGAVFWGLNPVVNVVTNNTTAFIAEFLNGSRPIVPPSRPEFPHSLTSPVPILSLPPDNFSETEPPVQPALVL</sequence>
<dbReference type="SUPFAM" id="SSF56784">
    <property type="entry name" value="HAD-like"/>
    <property type="match status" value="1"/>
</dbReference>
<dbReference type="EMBL" id="CP001344">
    <property type="protein sequence ID" value="ACL45340.1"/>
    <property type="molecule type" value="Genomic_DNA"/>
</dbReference>
<protein>
    <submittedName>
        <fullName evidence="5">E1-E2 ATPase-associated domain protein</fullName>
    </submittedName>
</protein>
<evidence type="ECO:0000256" key="3">
    <source>
        <dbReference type="SAM" id="Phobius"/>
    </source>
</evidence>
<accession>B8HLY0</accession>
<dbReference type="Gene3D" id="2.70.150.10">
    <property type="entry name" value="Calcium-transporting ATPase, cytoplasmic transduction domain A"/>
    <property type="match status" value="1"/>
</dbReference>
<keyword evidence="3" id="KW-0472">Membrane</keyword>
<feature type="transmembrane region" description="Helical" evidence="3">
    <location>
        <begin position="339"/>
        <end position="360"/>
    </location>
</feature>
<keyword evidence="3" id="KW-1133">Transmembrane helix</keyword>
<feature type="domain" description="P-type ATPase A" evidence="4">
    <location>
        <begin position="226"/>
        <end position="317"/>
    </location>
</feature>